<protein>
    <recommendedName>
        <fullName evidence="3">TIGR03790 family protein</fullName>
    </recommendedName>
</protein>
<accession>A0ABN6PNZ4</accession>
<evidence type="ECO:0000313" key="1">
    <source>
        <dbReference type="EMBL" id="BDI05322.1"/>
    </source>
</evidence>
<reference evidence="1" key="1">
    <citation type="submission" date="2022-04" db="EMBL/GenBank/DDBJ databases">
        <title>Whole genome sequence of Sphaerotilus sp. FB-5.</title>
        <authorList>
            <person name="Takeda M."/>
            <person name="Narihara S."/>
            <person name="Akimoto M."/>
            <person name="Akimoto R."/>
            <person name="Nishiyashiki S."/>
            <person name="Murakami T."/>
        </authorList>
    </citation>
    <scope>NUCLEOTIDE SEQUENCE</scope>
    <source>
        <strain evidence="1">FB-5</strain>
    </source>
</reference>
<dbReference type="Proteomes" id="UP001057498">
    <property type="component" value="Chromosome"/>
</dbReference>
<dbReference type="NCBIfam" id="TIGR03790">
    <property type="entry name" value="TIGR03790 family protein"/>
    <property type="match status" value="1"/>
</dbReference>
<evidence type="ECO:0008006" key="3">
    <source>
        <dbReference type="Google" id="ProtNLM"/>
    </source>
</evidence>
<evidence type="ECO:0000313" key="2">
    <source>
        <dbReference type="Proteomes" id="UP001057498"/>
    </source>
</evidence>
<keyword evidence="2" id="KW-1185">Reference proteome</keyword>
<dbReference type="EMBL" id="AP025730">
    <property type="protein sequence ID" value="BDI05322.1"/>
    <property type="molecule type" value="Genomic_DNA"/>
</dbReference>
<dbReference type="InterPro" id="IPR022265">
    <property type="entry name" value="CHP03790"/>
</dbReference>
<organism evidence="1 2">
    <name type="scientific">Sphaerotilus microaerophilus</name>
    <dbReference type="NCBI Taxonomy" id="2914710"/>
    <lineage>
        <taxon>Bacteria</taxon>
        <taxon>Pseudomonadati</taxon>
        <taxon>Pseudomonadota</taxon>
        <taxon>Betaproteobacteria</taxon>
        <taxon>Burkholderiales</taxon>
        <taxon>Sphaerotilaceae</taxon>
        <taxon>Sphaerotilus</taxon>
    </lineage>
</organism>
<proteinExistence type="predicted"/>
<gene>
    <name evidence="1" type="ORF">CATMQ487_22920</name>
</gene>
<name>A0ABN6PNZ4_9BURK</name>
<dbReference type="RefSeq" id="WP_251973366.1">
    <property type="nucleotide sequence ID" value="NZ_AP025730.1"/>
</dbReference>
<sequence>MSLPQMPHTPHVRHTPRPHLLAFLIGSACLIASCGGGGGETAPAEQLTANELAVVIANGDALSESIGLAYQRARGVPAANVIRIDLPTGQAAISASDFSAVKAQLDARLPGHVQATLLTWTRPSRVQGSCAMGITSAFAFGYDTAYCGGCRATQASPYYASGSGRPWRDHQIRPSMMLGAATLSAAQALIDRGVAADGSRPRGSGYLVRTSDVTRSVRWEDFQALAAAGSGLPGVPMVYLDNSAGTGSNLVTDRSDVLFYFTGLATVPGIATNRYLPGAAADHLTSHAGRLPDANGQMPVTAWLDAGATASYGTVEEPCNHTGKFPQASVLVHRYTAGDTLLEAYWKSVARPGQGLFVGEPLARPWPAR</sequence>